<proteinExistence type="predicted"/>
<reference evidence="1" key="1">
    <citation type="journal article" date="2019" name="Infect. Genet. Evol.">
        <title>Unconventional gene arrangement and content revealed by full genome analysis of the white sturgeon adenovirus, the single member of the genus Ichtadenovirus.</title>
        <authorList>
            <person name="Doszpoly A."/>
            <person name="Harrach B."/>
            <person name="LaPatra S."/>
            <person name="Benko M."/>
        </authorList>
    </citation>
    <scope>NUCLEOTIDE SEQUENCE</scope>
    <source>
        <strain evidence="1">WSAdV1/1996</strain>
    </source>
</reference>
<dbReference type="Proteomes" id="UP000318653">
    <property type="component" value="Segment"/>
</dbReference>
<keyword evidence="2" id="KW-1185">Reference proteome</keyword>
<organism evidence="1">
    <name type="scientific">White sturgeon adenovirus 1</name>
    <dbReference type="NCBI Taxonomy" id="2580388"/>
    <lineage>
        <taxon>Viruses</taxon>
        <taxon>Varidnaviria</taxon>
        <taxon>Bamfordvirae</taxon>
        <taxon>Preplasmiviricota</taxon>
        <taxon>Polisuviricotina</taxon>
        <taxon>Pharingeaviricetes</taxon>
        <taxon>Rowavirales</taxon>
        <taxon>Adenoviridae</taxon>
        <taxon>Ichtadenovirus</taxon>
        <taxon>Ichtadenovirus acipenseris</taxon>
        <taxon>Sturgeon ichtadenovirus A</taxon>
    </lineage>
</organism>
<protein>
    <submittedName>
        <fullName evidence="1">Fiber 1</fullName>
    </submittedName>
</protein>
<name>A0A4P8PQU1_9ADEN</name>
<dbReference type="RefSeq" id="YP_010790517.1">
    <property type="nucleotide sequence ID" value="NC_075448.1"/>
</dbReference>
<accession>A0A4P8PQU1</accession>
<dbReference type="Gene3D" id="6.20.10.20">
    <property type="match status" value="1"/>
</dbReference>
<evidence type="ECO:0000313" key="1">
    <source>
        <dbReference type="EMBL" id="QCQ84145.1"/>
    </source>
</evidence>
<evidence type="ECO:0000313" key="2">
    <source>
        <dbReference type="Proteomes" id="UP000318653"/>
    </source>
</evidence>
<dbReference type="GeneID" id="80527970"/>
<dbReference type="KEGG" id="vg:80527970"/>
<sequence>MAATPIYPGWKPQDKLMTAMYFAEGLDMIPRILTLYLKVDGEALVIVGGQLTISDHAFSLLLPGLGTKFSAIPGKVRIDMNYGVGLKTYNGAAGLKFVDTFRIQANQLLVDTNVPLTHYEGLLIDIDLSTMFFLDNPKGTKILSVMAITPKANLPLTIANTNVSLGVGDGLQVINNALTLKTSTAAFTQSPTLALVDKTALDWEGQGISPIYYRRDIAQMEMWTHPNNFVPSSHLYLSTEYFPRTYLYTAKNNTLTYKTASGTVGTTPCQLILARCGLMMACQVSIDDLQVAANFPISFYLRQQDLDKLPDDPYPFVESTVPFVQGVMKGQAYVITSVTNQQQQYRYMAYTEIGNYSSQMYLNVFIPNPVNQVVGSSIKIVFGTLVGYCRQDRGSFWPPNNVYID</sequence>
<dbReference type="EMBL" id="MK101347">
    <property type="protein sequence ID" value="QCQ84145.1"/>
    <property type="molecule type" value="Genomic_DNA"/>
</dbReference>